<evidence type="ECO:0000313" key="5">
    <source>
        <dbReference type="EMBL" id="KAI3424060.1"/>
    </source>
</evidence>
<dbReference type="Pfam" id="PF05686">
    <property type="entry name" value="Glyco_transf_90"/>
    <property type="match status" value="2"/>
</dbReference>
<protein>
    <recommendedName>
        <fullName evidence="4">Glycosyl transferase CAP10 domain-containing protein</fullName>
    </recommendedName>
</protein>
<dbReference type="SMART" id="SM00672">
    <property type="entry name" value="CAP10"/>
    <property type="match status" value="1"/>
</dbReference>
<evidence type="ECO:0000259" key="4">
    <source>
        <dbReference type="SMART" id="SM00672"/>
    </source>
</evidence>
<dbReference type="InterPro" id="IPR006598">
    <property type="entry name" value="CAP10"/>
</dbReference>
<dbReference type="InterPro" id="IPR051091">
    <property type="entry name" value="O-Glucosyltr/Glycosyltrsf_90"/>
</dbReference>
<dbReference type="OrthoDB" id="202415at2759"/>
<comment type="similarity">
    <text evidence="1">Belongs to the glycosyltransferase 90 family.</text>
</comment>
<dbReference type="Proteomes" id="UP001055712">
    <property type="component" value="Unassembled WGS sequence"/>
</dbReference>
<keyword evidence="6" id="KW-1185">Reference proteome</keyword>
<feature type="signal peptide" evidence="3">
    <location>
        <begin position="1"/>
        <end position="21"/>
    </location>
</feature>
<reference evidence="5" key="1">
    <citation type="journal article" date="2019" name="Plant J.">
        <title>Chlorella vulgaris genome assembly and annotation reveals the molecular basis for metabolic acclimation to high light conditions.</title>
        <authorList>
            <person name="Cecchin M."/>
            <person name="Marcolungo L."/>
            <person name="Rossato M."/>
            <person name="Girolomoni L."/>
            <person name="Cosentino E."/>
            <person name="Cuine S."/>
            <person name="Li-Beisson Y."/>
            <person name="Delledonne M."/>
            <person name="Ballottari M."/>
        </authorList>
    </citation>
    <scope>NUCLEOTIDE SEQUENCE</scope>
    <source>
        <strain evidence="5">211/11P</strain>
    </source>
</reference>
<dbReference type="PANTHER" id="PTHR12203:SF35">
    <property type="entry name" value="PROTEIN O-GLUCOSYLTRANSFERASE 1"/>
    <property type="match status" value="1"/>
</dbReference>
<name>A0A9D4YSM1_CHLVU</name>
<evidence type="ECO:0000256" key="1">
    <source>
        <dbReference type="ARBA" id="ARBA00010118"/>
    </source>
</evidence>
<evidence type="ECO:0000256" key="3">
    <source>
        <dbReference type="SAM" id="SignalP"/>
    </source>
</evidence>
<organism evidence="5 6">
    <name type="scientific">Chlorella vulgaris</name>
    <name type="common">Green alga</name>
    <dbReference type="NCBI Taxonomy" id="3077"/>
    <lineage>
        <taxon>Eukaryota</taxon>
        <taxon>Viridiplantae</taxon>
        <taxon>Chlorophyta</taxon>
        <taxon>core chlorophytes</taxon>
        <taxon>Trebouxiophyceae</taxon>
        <taxon>Chlorellales</taxon>
        <taxon>Chlorellaceae</taxon>
        <taxon>Chlorella clade</taxon>
        <taxon>Chlorella</taxon>
    </lineage>
</organism>
<dbReference type="PANTHER" id="PTHR12203">
    <property type="entry name" value="KDEL LYS-ASP-GLU-LEU CONTAINING - RELATED"/>
    <property type="match status" value="1"/>
</dbReference>
<gene>
    <name evidence="5" type="ORF">D9Q98_009423</name>
</gene>
<dbReference type="EMBL" id="SIDB01000013">
    <property type="protein sequence ID" value="KAI3424060.1"/>
    <property type="molecule type" value="Genomic_DNA"/>
</dbReference>
<reference evidence="5" key="2">
    <citation type="submission" date="2020-11" db="EMBL/GenBank/DDBJ databases">
        <authorList>
            <person name="Cecchin M."/>
            <person name="Marcolungo L."/>
            <person name="Rossato M."/>
            <person name="Girolomoni L."/>
            <person name="Cosentino E."/>
            <person name="Cuine S."/>
            <person name="Li-Beisson Y."/>
            <person name="Delledonne M."/>
            <person name="Ballottari M."/>
        </authorList>
    </citation>
    <scope>NUCLEOTIDE SEQUENCE</scope>
    <source>
        <strain evidence="5">211/11P</strain>
        <tissue evidence="5">Whole cell</tissue>
    </source>
</reference>
<keyword evidence="3" id="KW-0732">Signal</keyword>
<comment type="caution">
    <text evidence="5">The sequence shown here is derived from an EMBL/GenBank/DDBJ whole genome shotgun (WGS) entry which is preliminary data.</text>
</comment>
<feature type="domain" description="Glycosyl transferase CAP10" evidence="4">
    <location>
        <begin position="185"/>
        <end position="432"/>
    </location>
</feature>
<proteinExistence type="inferred from homology"/>
<accession>A0A9D4YSM1</accession>
<dbReference type="GO" id="GO:0016740">
    <property type="term" value="F:transferase activity"/>
    <property type="evidence" value="ECO:0007669"/>
    <property type="project" value="UniProtKB-KW"/>
</dbReference>
<evidence type="ECO:0000313" key="6">
    <source>
        <dbReference type="Proteomes" id="UP001055712"/>
    </source>
</evidence>
<evidence type="ECO:0000256" key="2">
    <source>
        <dbReference type="ARBA" id="ARBA00022679"/>
    </source>
</evidence>
<feature type="chain" id="PRO_5039194040" description="Glycosyl transferase CAP10 domain-containing protein" evidence="3">
    <location>
        <begin position="22"/>
        <end position="570"/>
    </location>
</feature>
<sequence>MPANLIGGALLMLFIFKVVTTNPFPSMTTPEGRDDPLERAWRSSFVDVSRRSHAYLRGALWDKHSGSFTKNVSATYDPADEVAAQQLLAEQSRYLDLIRHDLQPWKDTGITKDMVEAASMLYDKCDGDMIRVQIINGSLWVHHITERLEGGWYPASLGPGNAAAKGRVPYAILAFMDTLRTFPGQVPDVDLVLHTADFPCVSRSSWVGAAARPPPRPLLSFQGGRHHLDLPFPDATYWGHEHQYLQDPWGAPVQGWANQAELLVRKYENVSLLDRIPQAQWRGRTKDERYPGRDHLRRVFVGCMDELKAAGRGEDAALLNVLSPALALQDSCDYRYNVYIESRAYASNLKQKVVCGSLLVALRTNFWEFFSRGMRPGGEFVELSSDPNAVCEQVVAVTRDMNAAFGAAYASGQLASSGETTPLLARQLKKMRRDKRLASVLEGSGVTAGARGPAPEVGLPLASGSGGNFSWGSSLMPWEIAANGQRFILENVRMQDVLLYIRDLLRAYSTLQRFQVAPSGNLEGRSVCYSGRLLLEQFGTPYATDAKTVEAAYPWLRTFGAGCPEVEGDR</sequence>
<keyword evidence="2" id="KW-0808">Transferase</keyword>
<dbReference type="AlphaFoldDB" id="A0A9D4YSM1"/>